<evidence type="ECO:0000256" key="10">
    <source>
        <dbReference type="ARBA" id="ARBA00023049"/>
    </source>
</evidence>
<dbReference type="Gene3D" id="3.30.830.10">
    <property type="entry name" value="Metalloenzyme, LuxS/M16 peptidase-like"/>
    <property type="match status" value="2"/>
</dbReference>
<evidence type="ECO:0000256" key="12">
    <source>
        <dbReference type="ARBA" id="ARBA00030977"/>
    </source>
</evidence>
<evidence type="ECO:0000259" key="13">
    <source>
        <dbReference type="Pfam" id="PF00675"/>
    </source>
</evidence>
<dbReference type="PANTHER" id="PTHR43690">
    <property type="entry name" value="NARDILYSIN"/>
    <property type="match status" value="1"/>
</dbReference>
<dbReference type="GO" id="GO:0006508">
    <property type="term" value="P:proteolysis"/>
    <property type="evidence" value="ECO:0007669"/>
    <property type="project" value="UniProtKB-KW"/>
</dbReference>
<dbReference type="Pfam" id="PF00675">
    <property type="entry name" value="Peptidase_M16"/>
    <property type="match status" value="1"/>
</dbReference>
<evidence type="ECO:0000256" key="3">
    <source>
        <dbReference type="ARBA" id="ARBA00007261"/>
    </source>
</evidence>
<dbReference type="InterPro" id="IPR054734">
    <property type="entry name" value="PqqF-like_C_4"/>
</dbReference>
<evidence type="ECO:0000256" key="9">
    <source>
        <dbReference type="ARBA" id="ARBA00022905"/>
    </source>
</evidence>
<dbReference type="InterPro" id="IPR011844">
    <property type="entry name" value="PQQ_synth_PqqF"/>
</dbReference>
<feature type="domain" description="Coenzyme PQQ synthesis protein F-like C-terminal lobe" evidence="15">
    <location>
        <begin position="620"/>
        <end position="704"/>
    </location>
</feature>
<dbReference type="PROSITE" id="PS00143">
    <property type="entry name" value="INSULINASE"/>
    <property type="match status" value="1"/>
</dbReference>
<dbReference type="Pfam" id="PF22454">
    <property type="entry name" value="PQQ_syn_pqqF_N_2"/>
    <property type="match status" value="1"/>
</dbReference>
<keyword evidence="9" id="KW-0884">PQQ biosynthesis</keyword>
<feature type="domain" description="Peptidase M16 N-terminal" evidence="13">
    <location>
        <begin position="12"/>
        <end position="147"/>
    </location>
</feature>
<keyword evidence="8" id="KW-0862">Zinc</keyword>
<evidence type="ECO:0000256" key="2">
    <source>
        <dbReference type="ARBA" id="ARBA00004886"/>
    </source>
</evidence>
<dbReference type="EMBL" id="LDSI01000005">
    <property type="protein sequence ID" value="KTS99841.1"/>
    <property type="molecule type" value="Genomic_DNA"/>
</dbReference>
<evidence type="ECO:0000256" key="7">
    <source>
        <dbReference type="ARBA" id="ARBA00022801"/>
    </source>
</evidence>
<dbReference type="Pfam" id="PF22456">
    <property type="entry name" value="PqqF-like_C_4"/>
    <property type="match status" value="1"/>
</dbReference>
<name>A0AB34VLW6_9GAMM</name>
<dbReference type="PANTHER" id="PTHR43690:SF18">
    <property type="entry name" value="INSULIN-DEGRADING ENZYME-RELATED"/>
    <property type="match status" value="1"/>
</dbReference>
<protein>
    <recommendedName>
        <fullName evidence="4">Coenzyme PQQ synthesis protein F</fullName>
    </recommendedName>
    <alternativeName>
        <fullName evidence="12">Pyrroloquinoline quinone biosynthesis protein F</fullName>
    </alternativeName>
</protein>
<dbReference type="NCBIfam" id="TIGR02110">
    <property type="entry name" value="PQQ_syn_pqqF"/>
    <property type="match status" value="1"/>
</dbReference>
<comment type="similarity">
    <text evidence="3">Belongs to the peptidase M16 family.</text>
</comment>
<evidence type="ECO:0000256" key="4">
    <source>
        <dbReference type="ARBA" id="ARBA00015088"/>
    </source>
</evidence>
<comment type="pathway">
    <text evidence="2">Cofactor biosynthesis; pyrroloquinoline quinone biosynthesis.</text>
</comment>
<comment type="function">
    <text evidence="11">Required for coenzyme pyrroloquinoline quinone (PQQ) biosynthesis. It is thought that this protein is a protease that cleaves peptides bond in a small peptide (gene pqqA), providing the glutamate and tyrosine residues which are necessary for the synthesis of PQQ.</text>
</comment>
<dbReference type="GO" id="GO:0018189">
    <property type="term" value="P:pyrroloquinoline quinone biosynthetic process"/>
    <property type="evidence" value="ECO:0007669"/>
    <property type="project" value="UniProtKB-KW"/>
</dbReference>
<keyword evidence="5" id="KW-0645">Protease</keyword>
<evidence type="ECO:0000313" key="17">
    <source>
        <dbReference type="Proteomes" id="UP000072520"/>
    </source>
</evidence>
<organism evidence="16 17">
    <name type="scientific">Pantoea stewartii</name>
    <dbReference type="NCBI Taxonomy" id="66269"/>
    <lineage>
        <taxon>Bacteria</taxon>
        <taxon>Pseudomonadati</taxon>
        <taxon>Pseudomonadota</taxon>
        <taxon>Gammaproteobacteria</taxon>
        <taxon>Enterobacterales</taxon>
        <taxon>Erwiniaceae</taxon>
        <taxon>Pantoea</taxon>
    </lineage>
</organism>
<evidence type="ECO:0000259" key="14">
    <source>
        <dbReference type="Pfam" id="PF22454"/>
    </source>
</evidence>
<evidence type="ECO:0000256" key="11">
    <source>
        <dbReference type="ARBA" id="ARBA00024932"/>
    </source>
</evidence>
<dbReference type="Proteomes" id="UP000072520">
    <property type="component" value="Unassembled WGS sequence"/>
</dbReference>
<dbReference type="InterPro" id="IPR001431">
    <property type="entry name" value="Pept_M16_Zn_BS"/>
</dbReference>
<dbReference type="AlphaFoldDB" id="A0AB34VLW6"/>
<dbReference type="GO" id="GO:0004222">
    <property type="term" value="F:metalloendopeptidase activity"/>
    <property type="evidence" value="ECO:0007669"/>
    <property type="project" value="InterPro"/>
</dbReference>
<dbReference type="GO" id="GO:0008270">
    <property type="term" value="F:zinc ion binding"/>
    <property type="evidence" value="ECO:0007669"/>
    <property type="project" value="InterPro"/>
</dbReference>
<dbReference type="SUPFAM" id="SSF63411">
    <property type="entry name" value="LuxS/MPP-like metallohydrolase"/>
    <property type="match status" value="2"/>
</dbReference>
<keyword evidence="6" id="KW-0479">Metal-binding</keyword>
<evidence type="ECO:0000259" key="15">
    <source>
        <dbReference type="Pfam" id="PF22456"/>
    </source>
</evidence>
<evidence type="ECO:0000313" key="16">
    <source>
        <dbReference type="EMBL" id="KTS99841.1"/>
    </source>
</evidence>
<dbReference type="InterPro" id="IPR011765">
    <property type="entry name" value="Pept_M16_N"/>
</dbReference>
<keyword evidence="7" id="KW-0378">Hydrolase</keyword>
<sequence length="753" mass="82342">MHTRSLTLNGLRVTLVHQPDATQAAALVKVAAGSHDEPDNWPGLAHLLEHMLFSGGQRWPDEGRLMSWVQAQGGQVNATTLARQSAFFFEVAPDSLTDGLLRLQDMLSAPRLTPEAITQEIAVIDAEHRLLQHHAAARAEAAIFSTVIAPASFQRFQTGNRAVFGDNVTELQAALRAFHQRFYHAGTMTLWLQGPQPLDELATLAEIFAAPFTLRDAGSLPAPDVELSADRRLMLQQDGPSEVTLSWLLPTALSDSVTLLREFLLDEAPGGLLAAFYARGLASQLQIKWLYQSAKTQWLMMTVTGEQPAVVQAFLMSFFAALSHTTATQRQHYWHLAQRRLAALSPLMQLQARALGFAATGDCPELSPLLQTLAGVPATTLVCAADVAGESRSVQGYALTLARWQSPDVSVPPVKWFFYPGPNPFPPARLSTTAVTLPHIHPDETSGTLILRPELYSTLAAGQACESALRPVFAVLRHFGGGGEWCERQGVWQLTLDLPADEALLSAALAQLLSCLIPTTEETASAVPGIAIRELLRQLPYCLASSVQPQRWRAILLGGNARRHQQLAQQLSVLKVNSATLPARAWVSGESRIPHPSDDSAILLFIPLADPQQLAALRALALLYAPRFYQRYRVEHPIGYVVSCRYQRCVDIDGILFALQSPTLSATTLIQYCDDFLQQMTSVTDAADLDGVKTQLAAAQEEPTVEALRQANGLPTLTSQDIAALSTQQLTQLHHQLCSQKSAWRILRTDDKQ</sequence>
<evidence type="ECO:0000256" key="8">
    <source>
        <dbReference type="ARBA" id="ARBA00022833"/>
    </source>
</evidence>
<evidence type="ECO:0000256" key="6">
    <source>
        <dbReference type="ARBA" id="ARBA00022723"/>
    </source>
</evidence>
<gene>
    <name evidence="16" type="ORF">RSA13_04600</name>
</gene>
<dbReference type="InterPro" id="IPR011249">
    <property type="entry name" value="Metalloenz_LuxS/M16"/>
</dbReference>
<keyword evidence="10" id="KW-0482">Metalloprotease</keyword>
<accession>A0AB34VLW6</accession>
<dbReference type="InterPro" id="IPR050626">
    <property type="entry name" value="Peptidase_M16"/>
</dbReference>
<dbReference type="RefSeq" id="WP_058709156.1">
    <property type="nucleotide sequence ID" value="NZ_LDSI01000005.1"/>
</dbReference>
<evidence type="ECO:0000256" key="5">
    <source>
        <dbReference type="ARBA" id="ARBA00022670"/>
    </source>
</evidence>
<comment type="caution">
    <text evidence="16">The sequence shown here is derived from an EMBL/GenBank/DDBJ whole genome shotgun (WGS) entry which is preliminary data.</text>
</comment>
<comment type="cofactor">
    <cofactor evidence="1">
        <name>Zn(2+)</name>
        <dbReference type="ChEBI" id="CHEBI:29105"/>
    </cofactor>
</comment>
<evidence type="ECO:0000256" key="1">
    <source>
        <dbReference type="ARBA" id="ARBA00001947"/>
    </source>
</evidence>
<proteinExistence type="inferred from homology"/>
<dbReference type="InterPro" id="IPR054740">
    <property type="entry name" value="PqqF_N_2"/>
</dbReference>
<reference evidence="16 17" key="1">
    <citation type="journal article" date="2016" name="Front. Microbiol.">
        <title>Genomic Resource of Rice Seed Associated Bacteria.</title>
        <authorList>
            <person name="Midha S."/>
            <person name="Bansal K."/>
            <person name="Sharma S."/>
            <person name="Kumar N."/>
            <person name="Patil P.P."/>
            <person name="Chaudhry V."/>
            <person name="Patil P.B."/>
        </authorList>
    </citation>
    <scope>NUCLEOTIDE SEQUENCE [LARGE SCALE GENOMIC DNA]</scope>
    <source>
        <strain evidence="16 17">RSA13</strain>
    </source>
</reference>
<feature type="domain" description="Coenzyme PQQ synthesis protein F N-terminal lobe" evidence="14">
    <location>
        <begin position="244"/>
        <end position="376"/>
    </location>
</feature>